<sequence length="328" mass="38624">MPKDLPDGFKIKTLTLAYLDEIYKLISNHYIEDDQHLVRLIYSKKFLYWYLKDIPPGFIIGLLYKNILVGMITALFINMAVHEKNLKLPYINFFCIQSKIRNLGLGKFLIDELKYRLDKIEITCALFTGTKLLQNKPFCVSKDFIIPINYPVLKEVGFLADDLLPLPAVEYNCLHLMTVSDIASVVPKLNKFLEKFKIKLHFNTDNARHFLLPKKNIIYTFVNRDTKGIVTDLITVYKNYYYCIEKQKIITVGHLAYYYYETMSFTQLIIFLLDKLRAYHFDQLVFRNISDNSNINITRFSTYSQLYYYLFNIPLEEIEPSEISVLPL</sequence>
<feature type="transmembrane region" description="Helical" evidence="7">
    <location>
        <begin position="58"/>
        <end position="81"/>
    </location>
</feature>
<evidence type="ECO:0000256" key="5">
    <source>
        <dbReference type="ARBA" id="ARBA00031242"/>
    </source>
</evidence>
<evidence type="ECO:0000256" key="7">
    <source>
        <dbReference type="SAM" id="Phobius"/>
    </source>
</evidence>
<evidence type="ECO:0000256" key="1">
    <source>
        <dbReference type="ARBA" id="ARBA00009469"/>
    </source>
</evidence>
<keyword evidence="7" id="KW-0812">Transmembrane</keyword>
<dbReference type="InterPro" id="IPR022676">
    <property type="entry name" value="NMT_N"/>
</dbReference>
<dbReference type="Pfam" id="PF02799">
    <property type="entry name" value="NMT_C"/>
    <property type="match status" value="1"/>
</dbReference>
<gene>
    <name evidence="10" type="ORF">Satyrvirus1_33</name>
</gene>
<dbReference type="Gene3D" id="3.40.630.170">
    <property type="match status" value="1"/>
</dbReference>
<reference evidence="10" key="1">
    <citation type="submission" date="2018-10" db="EMBL/GenBank/DDBJ databases">
        <title>Hidden diversity of soil giant viruses.</title>
        <authorList>
            <person name="Schulz F."/>
            <person name="Alteio L."/>
            <person name="Goudeau D."/>
            <person name="Ryan E.M."/>
            <person name="Malmstrom R.R."/>
            <person name="Blanchard J."/>
            <person name="Woyke T."/>
        </authorList>
    </citation>
    <scope>NUCLEOTIDE SEQUENCE</scope>
    <source>
        <strain evidence="10">SAV1</strain>
    </source>
</reference>
<dbReference type="PANTHER" id="PTHR11377:SF5">
    <property type="entry name" value="GLYCYLPEPTIDE N-TETRADECANOYLTRANSFERASE"/>
    <property type="match status" value="1"/>
</dbReference>
<organism evidence="10">
    <name type="scientific">Satyrvirus sp</name>
    <dbReference type="NCBI Taxonomy" id="2487771"/>
    <lineage>
        <taxon>Viruses</taxon>
        <taxon>Varidnaviria</taxon>
        <taxon>Bamfordvirae</taxon>
        <taxon>Nucleocytoviricota</taxon>
        <taxon>Megaviricetes</taxon>
        <taxon>Imitervirales</taxon>
        <taxon>Mimiviridae</taxon>
        <taxon>Megamimivirinae</taxon>
    </lineage>
</organism>
<proteinExistence type="inferred from homology"/>
<keyword evidence="4" id="KW-0012">Acyltransferase</keyword>
<dbReference type="EC" id="2.3.1.97" evidence="2"/>
<keyword evidence="7" id="KW-1133">Transmembrane helix</keyword>
<evidence type="ECO:0000256" key="6">
    <source>
        <dbReference type="RuleBase" id="RU004178"/>
    </source>
</evidence>
<name>A0A3G5ACS1_9VIRU</name>
<evidence type="ECO:0000256" key="3">
    <source>
        <dbReference type="ARBA" id="ARBA00022679"/>
    </source>
</evidence>
<feature type="domain" description="Glycylpeptide N-tetradecanoyltransferase N-terminal" evidence="8">
    <location>
        <begin position="2"/>
        <end position="135"/>
    </location>
</feature>
<dbReference type="PANTHER" id="PTHR11377">
    <property type="entry name" value="N-MYRISTOYL TRANSFERASE"/>
    <property type="match status" value="1"/>
</dbReference>
<evidence type="ECO:0000259" key="9">
    <source>
        <dbReference type="Pfam" id="PF02799"/>
    </source>
</evidence>
<dbReference type="GO" id="GO:0004379">
    <property type="term" value="F:glycylpeptide N-tetradecanoyltransferase activity"/>
    <property type="evidence" value="ECO:0007669"/>
    <property type="project" value="UniProtKB-EC"/>
</dbReference>
<evidence type="ECO:0000259" key="8">
    <source>
        <dbReference type="Pfam" id="PF01233"/>
    </source>
</evidence>
<evidence type="ECO:0000313" key="10">
    <source>
        <dbReference type="EMBL" id="AYV84947.1"/>
    </source>
</evidence>
<keyword evidence="3" id="KW-0808">Transferase</keyword>
<dbReference type="Pfam" id="PF01233">
    <property type="entry name" value="NMT"/>
    <property type="match status" value="1"/>
</dbReference>
<dbReference type="InterPro" id="IPR022677">
    <property type="entry name" value="NMT_C"/>
</dbReference>
<evidence type="ECO:0000256" key="2">
    <source>
        <dbReference type="ARBA" id="ARBA00012923"/>
    </source>
</evidence>
<comment type="similarity">
    <text evidence="1 6">Belongs to the NMT family.</text>
</comment>
<accession>A0A3G5ACS1</accession>
<dbReference type="SUPFAM" id="SSF55729">
    <property type="entry name" value="Acyl-CoA N-acyltransferases (Nat)"/>
    <property type="match status" value="2"/>
</dbReference>
<feature type="domain" description="Glycylpeptide N-tetradecanoyltransferase C-terminal" evidence="9">
    <location>
        <begin position="171"/>
        <end position="318"/>
    </location>
</feature>
<protein>
    <recommendedName>
        <fullName evidence="2">glycylpeptide N-tetradecanoyltransferase</fullName>
        <ecNumber evidence="2">2.3.1.97</ecNumber>
    </recommendedName>
    <alternativeName>
        <fullName evidence="5">Myristoyl-CoA:protein N-myristoyltransferase</fullName>
    </alternativeName>
</protein>
<keyword evidence="7" id="KW-0472">Membrane</keyword>
<evidence type="ECO:0000256" key="4">
    <source>
        <dbReference type="ARBA" id="ARBA00023315"/>
    </source>
</evidence>
<dbReference type="InterPro" id="IPR016181">
    <property type="entry name" value="Acyl_CoA_acyltransferase"/>
</dbReference>
<dbReference type="EMBL" id="MK072437">
    <property type="protein sequence ID" value="AYV84947.1"/>
    <property type="molecule type" value="Genomic_DNA"/>
</dbReference>
<dbReference type="InterPro" id="IPR000903">
    <property type="entry name" value="NMT"/>
</dbReference>